<dbReference type="RefSeq" id="WP_073411006.1">
    <property type="nucleotide sequence ID" value="NZ_CP158862.1"/>
</dbReference>
<evidence type="ECO:0000313" key="2">
    <source>
        <dbReference type="Proteomes" id="UP000184112"/>
    </source>
</evidence>
<dbReference type="EMBL" id="FQWH01000014">
    <property type="protein sequence ID" value="SHH64386.1"/>
    <property type="molecule type" value="Genomic_DNA"/>
</dbReference>
<reference evidence="1 2" key="1">
    <citation type="submission" date="2016-11" db="EMBL/GenBank/DDBJ databases">
        <authorList>
            <person name="Jaros S."/>
            <person name="Januszkiewicz K."/>
            <person name="Wedrychowicz H."/>
        </authorList>
    </citation>
    <scope>NUCLEOTIDE SEQUENCE [LARGE SCALE GENOMIC DNA]</scope>
    <source>
        <strain evidence="1 2">DSM 6792</strain>
    </source>
</reference>
<protein>
    <recommendedName>
        <fullName evidence="3">Nuclear transport factor 2 family protein</fullName>
    </recommendedName>
</protein>
<dbReference type="Proteomes" id="UP000184112">
    <property type="component" value="Unassembled WGS sequence"/>
</dbReference>
<organism evidence="1 2">
    <name type="scientific">Flavobacterium johnsoniae</name>
    <name type="common">Cytophaga johnsonae</name>
    <dbReference type="NCBI Taxonomy" id="986"/>
    <lineage>
        <taxon>Bacteria</taxon>
        <taxon>Pseudomonadati</taxon>
        <taxon>Bacteroidota</taxon>
        <taxon>Flavobacteriia</taxon>
        <taxon>Flavobacteriales</taxon>
        <taxon>Flavobacteriaceae</taxon>
        <taxon>Flavobacterium</taxon>
    </lineage>
</organism>
<accession>A0A1M5UNA5</accession>
<gene>
    <name evidence="1" type="ORF">SAMN05444388_11464</name>
</gene>
<name>A0A1M5UNA5_FLAJO</name>
<evidence type="ECO:0000313" key="1">
    <source>
        <dbReference type="EMBL" id="SHH64386.1"/>
    </source>
</evidence>
<sequence length="129" mass="14324">MALNFKPGWNIALAKYVSKYGSYQAFLDTLTPLLIEQAFSDANSHFTDPLAADFIRTVVASADVYTIEQGTHQAEDLPGGGFCLHFTGRNSANLAFHFYIIQNPDGTPKIIKITYYDKKSKQLVTSNRA</sequence>
<dbReference type="AlphaFoldDB" id="A0A1M5UNA5"/>
<proteinExistence type="predicted"/>
<evidence type="ECO:0008006" key="3">
    <source>
        <dbReference type="Google" id="ProtNLM"/>
    </source>
</evidence>